<dbReference type="InterPro" id="IPR049437">
    <property type="entry name" value="tRNA-synt_1c_C2"/>
</dbReference>
<gene>
    <name evidence="12" type="ORF">SAMN05216192_111126</name>
</gene>
<dbReference type="InterPro" id="IPR050132">
    <property type="entry name" value="Gln/Glu-tRNA_Ligase"/>
</dbReference>
<dbReference type="Gene3D" id="2.40.240.10">
    <property type="entry name" value="Ribosomal Protein L25, Chain P"/>
    <property type="match status" value="2"/>
</dbReference>
<evidence type="ECO:0000259" key="10">
    <source>
        <dbReference type="Pfam" id="PF03950"/>
    </source>
</evidence>
<dbReference type="Gene3D" id="3.40.50.620">
    <property type="entry name" value="HUPs"/>
    <property type="match status" value="1"/>
</dbReference>
<dbReference type="InterPro" id="IPR011035">
    <property type="entry name" value="Ribosomal_bL25/Gln-tRNA_synth"/>
</dbReference>
<comment type="similarity">
    <text evidence="8">Belongs to the class-I aminoacyl-tRNA synthetase family.</text>
</comment>
<evidence type="ECO:0000259" key="11">
    <source>
        <dbReference type="Pfam" id="PF20974"/>
    </source>
</evidence>
<keyword evidence="6 8" id="KW-0030">Aminoacyl-tRNA synthetase</keyword>
<evidence type="ECO:0000313" key="12">
    <source>
        <dbReference type="EMBL" id="SDJ07835.1"/>
    </source>
</evidence>
<dbReference type="InterPro" id="IPR014729">
    <property type="entry name" value="Rossmann-like_a/b/a_fold"/>
</dbReference>
<keyword evidence="3 8" id="KW-0547">Nucleotide-binding</keyword>
<dbReference type="SUPFAM" id="SSF50715">
    <property type="entry name" value="Ribosomal protein L25-like"/>
    <property type="match status" value="1"/>
</dbReference>
<keyword evidence="4 8" id="KW-0067">ATP-binding</keyword>
<feature type="domain" description="Glutamyl/glutaminyl-tRNA synthetase class Ib anti-codon binding" evidence="10">
    <location>
        <begin position="355"/>
        <end position="453"/>
    </location>
</feature>
<dbReference type="GO" id="GO:0005829">
    <property type="term" value="C:cytosol"/>
    <property type="evidence" value="ECO:0007669"/>
    <property type="project" value="TreeGrafter"/>
</dbReference>
<dbReference type="GO" id="GO:0004819">
    <property type="term" value="F:glutamine-tRNA ligase activity"/>
    <property type="evidence" value="ECO:0007669"/>
    <property type="project" value="UniProtKB-UniRule"/>
</dbReference>
<dbReference type="InterPro" id="IPR000924">
    <property type="entry name" value="Glu/Gln-tRNA-synth"/>
</dbReference>
<feature type="domain" description="Glutamyl/glutaminyl-tRNA synthetase class Ib catalytic" evidence="9">
    <location>
        <begin position="40"/>
        <end position="348"/>
    </location>
</feature>
<evidence type="ECO:0000256" key="2">
    <source>
        <dbReference type="ARBA" id="ARBA00022598"/>
    </source>
</evidence>
<dbReference type="STRING" id="1174501.SAMN05216192_111126"/>
<dbReference type="Pfam" id="PF03950">
    <property type="entry name" value="tRNA-synt_1c_C"/>
    <property type="match status" value="1"/>
</dbReference>
<feature type="domain" description="tRNA synthetases class I (E and Q) anti-codon binding" evidence="11">
    <location>
        <begin position="470"/>
        <end position="545"/>
    </location>
</feature>
<dbReference type="SUPFAM" id="SSF52374">
    <property type="entry name" value="Nucleotidylyl transferase"/>
    <property type="match status" value="1"/>
</dbReference>
<dbReference type="PRINTS" id="PR00987">
    <property type="entry name" value="TRNASYNTHGLU"/>
</dbReference>
<dbReference type="Proteomes" id="UP000199050">
    <property type="component" value="Unassembled WGS sequence"/>
</dbReference>
<keyword evidence="1" id="KW-0963">Cytoplasm</keyword>
<reference evidence="13" key="1">
    <citation type="submission" date="2016-10" db="EMBL/GenBank/DDBJ databases">
        <authorList>
            <person name="Varghese N."/>
            <person name="Submissions S."/>
        </authorList>
    </citation>
    <scope>NUCLEOTIDE SEQUENCE [LARGE SCALE GENOMIC DNA]</scope>
    <source>
        <strain evidence="13">CGMCC 1.11012</strain>
    </source>
</reference>
<proteinExistence type="inferred from homology"/>
<keyword evidence="13" id="KW-1185">Reference proteome</keyword>
<evidence type="ECO:0000256" key="8">
    <source>
        <dbReference type="RuleBase" id="RU363037"/>
    </source>
</evidence>
<dbReference type="NCBIfam" id="TIGR00440">
    <property type="entry name" value="glnS"/>
    <property type="match status" value="1"/>
</dbReference>
<evidence type="ECO:0000256" key="1">
    <source>
        <dbReference type="ARBA" id="ARBA00022490"/>
    </source>
</evidence>
<evidence type="ECO:0000259" key="9">
    <source>
        <dbReference type="Pfam" id="PF00749"/>
    </source>
</evidence>
<dbReference type="AlphaFoldDB" id="A0A1G8QU27"/>
<evidence type="ECO:0000256" key="4">
    <source>
        <dbReference type="ARBA" id="ARBA00022840"/>
    </source>
</evidence>
<evidence type="ECO:0000256" key="7">
    <source>
        <dbReference type="NCBIfam" id="TIGR00440"/>
    </source>
</evidence>
<dbReference type="GO" id="GO:0005524">
    <property type="term" value="F:ATP binding"/>
    <property type="evidence" value="ECO:0007669"/>
    <property type="project" value="UniProtKB-KW"/>
</dbReference>
<sequence>MRELSAETGTTLDDTAAAGEHFMEKLIREDVESRVFSRDICTRFPPEPNGYLHIGSAFAIHTNYDLARKFGGHFHLRFDDTNPLKEDMEYVHAIIEDLEWLGASPEGHIYYGSDYSEQIYESAVTLIRKGKAYVCGLAPEEVTAYRGTLTQPGKNSPYRDRPLEENLALFAGMRQGDYPTGSMVLRAKIDMGSPNINLRDPILYRIIHAPHYRTGDEWCIYPMYDFAHPIQDAIEGVTHSLCSLEFKDHRPLYEWVLNELDIPEPPRQREFGRVNLTGVVTSKRYLRQLVAGGHVDGWDDPRLPTLRGLRRRGFTPESIKRFVTEIGMVRSHSMVDFSLLEHVLRQDLKASVPAVMAVLEPLKVVITNYTGPETELLSLDNNSENPELGTREAPFSSVLYIEREDFMEHPVPGFRRLIPGGEVRLKGAYIIKCNEVIKDPVTGEISELRCTYDSETKSGSAMSGRKVKGTIHWVSASHAVPAEVNLYEQLLKVGEGPKEESEAWEDVLNPDSIRTLKHCLVEPYVLEALALERFQFIRHGYFTSDNKLCSPEHLVFNRIVPLKDGWKGRK</sequence>
<name>A0A1G8QU27_9BACL</name>
<protein>
    <recommendedName>
        <fullName evidence="7">Glutamine--tRNA ligase</fullName>
        <ecNumber evidence="7">6.1.1.18</ecNumber>
    </recommendedName>
</protein>
<organism evidence="12 13">
    <name type="scientific">Paenibacillus typhae</name>
    <dbReference type="NCBI Taxonomy" id="1174501"/>
    <lineage>
        <taxon>Bacteria</taxon>
        <taxon>Bacillati</taxon>
        <taxon>Bacillota</taxon>
        <taxon>Bacilli</taxon>
        <taxon>Bacillales</taxon>
        <taxon>Paenibacillaceae</taxon>
        <taxon>Paenibacillus</taxon>
    </lineage>
</organism>
<dbReference type="PANTHER" id="PTHR43097">
    <property type="entry name" value="GLUTAMINE-TRNA LIGASE"/>
    <property type="match status" value="1"/>
</dbReference>
<dbReference type="OrthoDB" id="9801560at2"/>
<accession>A0A1G8QU27</accession>
<dbReference type="InterPro" id="IPR004514">
    <property type="entry name" value="Gln-tRNA-synth"/>
</dbReference>
<dbReference type="RefSeq" id="WP_090714514.1">
    <property type="nucleotide sequence ID" value="NZ_CBCSKY010000009.1"/>
</dbReference>
<dbReference type="NCBIfam" id="NF011291">
    <property type="entry name" value="PRK14703.1"/>
    <property type="match status" value="1"/>
</dbReference>
<dbReference type="InterPro" id="IPR020056">
    <property type="entry name" value="Rbsml_bL25/Gln-tRNA_synth_N"/>
</dbReference>
<evidence type="ECO:0000256" key="6">
    <source>
        <dbReference type="ARBA" id="ARBA00023146"/>
    </source>
</evidence>
<dbReference type="PANTHER" id="PTHR43097:SF5">
    <property type="entry name" value="GLUTAMATE--TRNA LIGASE"/>
    <property type="match status" value="1"/>
</dbReference>
<evidence type="ECO:0000256" key="3">
    <source>
        <dbReference type="ARBA" id="ARBA00022741"/>
    </source>
</evidence>
<dbReference type="Pfam" id="PF00749">
    <property type="entry name" value="tRNA-synt_1c"/>
    <property type="match status" value="1"/>
</dbReference>
<keyword evidence="5 8" id="KW-0648">Protein biosynthesis</keyword>
<dbReference type="InterPro" id="IPR020058">
    <property type="entry name" value="Glu/Gln-tRNA-synth_Ib_cat-dom"/>
</dbReference>
<dbReference type="EMBL" id="FNDX01000011">
    <property type="protein sequence ID" value="SDJ07835.1"/>
    <property type="molecule type" value="Genomic_DNA"/>
</dbReference>
<dbReference type="EC" id="6.1.1.18" evidence="7"/>
<dbReference type="Pfam" id="PF20974">
    <property type="entry name" value="tRNA-synt_1c_C2"/>
    <property type="match status" value="1"/>
</dbReference>
<evidence type="ECO:0000256" key="5">
    <source>
        <dbReference type="ARBA" id="ARBA00022917"/>
    </source>
</evidence>
<dbReference type="FunFam" id="3.40.50.620:FF:000037">
    <property type="entry name" value="Glutamine--tRNA ligase cytoplasmic"/>
    <property type="match status" value="1"/>
</dbReference>
<dbReference type="GO" id="GO:0006425">
    <property type="term" value="P:glutaminyl-tRNA aminoacylation"/>
    <property type="evidence" value="ECO:0007669"/>
    <property type="project" value="UniProtKB-UniRule"/>
</dbReference>
<evidence type="ECO:0000313" key="13">
    <source>
        <dbReference type="Proteomes" id="UP000199050"/>
    </source>
</evidence>
<dbReference type="InterPro" id="IPR020059">
    <property type="entry name" value="Glu/Gln-tRNA-synth_Ib_codon-bd"/>
</dbReference>
<keyword evidence="2 8" id="KW-0436">Ligase</keyword>